<keyword evidence="1" id="KW-0464">Manganese</keyword>
<dbReference type="InterPro" id="IPR001932">
    <property type="entry name" value="PPM-type_phosphatase-like_dom"/>
</dbReference>
<comment type="cofactor">
    <cofactor evidence="1">
        <name>Mn(2+)</name>
        <dbReference type="ChEBI" id="CHEBI:29035"/>
    </cofactor>
</comment>
<comment type="similarity">
    <text evidence="1">Belongs to the PP2C family.</text>
</comment>
<organism evidence="3 4">
    <name type="scientific">Mycena indigotica</name>
    <dbReference type="NCBI Taxonomy" id="2126181"/>
    <lineage>
        <taxon>Eukaryota</taxon>
        <taxon>Fungi</taxon>
        <taxon>Dikarya</taxon>
        <taxon>Basidiomycota</taxon>
        <taxon>Agaricomycotina</taxon>
        <taxon>Agaricomycetes</taxon>
        <taxon>Agaricomycetidae</taxon>
        <taxon>Agaricales</taxon>
        <taxon>Marasmiineae</taxon>
        <taxon>Mycenaceae</taxon>
        <taxon>Mycena</taxon>
    </lineage>
</organism>
<dbReference type="EMBL" id="JACAZF010000006">
    <property type="protein sequence ID" value="KAF7301585.1"/>
    <property type="molecule type" value="Genomic_DNA"/>
</dbReference>
<dbReference type="GO" id="GO:0046872">
    <property type="term" value="F:metal ion binding"/>
    <property type="evidence" value="ECO:0007669"/>
    <property type="project" value="UniProtKB-UniRule"/>
</dbReference>
<evidence type="ECO:0000259" key="2">
    <source>
        <dbReference type="PROSITE" id="PS51746"/>
    </source>
</evidence>
<keyword evidence="1" id="KW-0479">Metal-binding</keyword>
<dbReference type="InterPro" id="IPR039123">
    <property type="entry name" value="PPTC7"/>
</dbReference>
<evidence type="ECO:0000313" key="3">
    <source>
        <dbReference type="EMBL" id="KAF7301585.1"/>
    </source>
</evidence>
<dbReference type="SMART" id="SM00332">
    <property type="entry name" value="PP2Cc"/>
    <property type="match status" value="1"/>
</dbReference>
<reference evidence="3" key="1">
    <citation type="submission" date="2020-05" db="EMBL/GenBank/DDBJ databases">
        <title>Mycena genomes resolve the evolution of fungal bioluminescence.</title>
        <authorList>
            <person name="Tsai I.J."/>
        </authorList>
    </citation>
    <scope>NUCLEOTIDE SEQUENCE</scope>
    <source>
        <strain evidence="3">171206Taipei</strain>
    </source>
</reference>
<dbReference type="AlphaFoldDB" id="A0A8H6SPG7"/>
<keyword evidence="1" id="KW-0904">Protein phosphatase</keyword>
<dbReference type="PANTHER" id="PTHR12320">
    <property type="entry name" value="PROTEIN PHOSPHATASE 2C"/>
    <property type="match status" value="1"/>
</dbReference>
<dbReference type="PANTHER" id="PTHR12320:SF1">
    <property type="entry name" value="PROTEIN PHOSPHATASE PTC7 HOMOLOG"/>
    <property type="match status" value="1"/>
</dbReference>
<feature type="domain" description="PPM-type phosphatase" evidence="2">
    <location>
        <begin position="48"/>
        <end position="350"/>
    </location>
</feature>
<dbReference type="OrthoDB" id="60843at2759"/>
<dbReference type="Proteomes" id="UP000636479">
    <property type="component" value="Unassembled WGS sequence"/>
</dbReference>
<evidence type="ECO:0000313" key="4">
    <source>
        <dbReference type="Proteomes" id="UP000636479"/>
    </source>
</evidence>
<dbReference type="Gene3D" id="3.60.40.10">
    <property type="entry name" value="PPM-type phosphatase domain"/>
    <property type="match status" value="1"/>
</dbReference>
<protein>
    <recommendedName>
        <fullName evidence="1">Protein phosphatase</fullName>
        <ecNumber evidence="1">3.1.3.16</ecNumber>
    </recommendedName>
</protein>
<keyword evidence="4" id="KW-1185">Reference proteome</keyword>
<keyword evidence="1" id="KW-0378">Hydrolase</keyword>
<evidence type="ECO:0000256" key="1">
    <source>
        <dbReference type="RuleBase" id="RU366020"/>
    </source>
</evidence>
<comment type="catalytic activity">
    <reaction evidence="1">
        <text>O-phospho-L-threonyl-[protein] + H2O = L-threonyl-[protein] + phosphate</text>
        <dbReference type="Rhea" id="RHEA:47004"/>
        <dbReference type="Rhea" id="RHEA-COMP:11060"/>
        <dbReference type="Rhea" id="RHEA-COMP:11605"/>
        <dbReference type="ChEBI" id="CHEBI:15377"/>
        <dbReference type="ChEBI" id="CHEBI:30013"/>
        <dbReference type="ChEBI" id="CHEBI:43474"/>
        <dbReference type="ChEBI" id="CHEBI:61977"/>
        <dbReference type="EC" id="3.1.3.16"/>
    </reaction>
</comment>
<dbReference type="GeneID" id="59346457"/>
<dbReference type="Gene3D" id="3.40.50.1820">
    <property type="entry name" value="alpha/beta hydrolase"/>
    <property type="match status" value="1"/>
</dbReference>
<name>A0A8H6SPG7_9AGAR</name>
<dbReference type="SUPFAM" id="SSF81606">
    <property type="entry name" value="PP2C-like"/>
    <property type="match status" value="1"/>
</dbReference>
<dbReference type="RefSeq" id="XP_037219585.1">
    <property type="nucleotide sequence ID" value="XM_037363941.1"/>
</dbReference>
<comment type="caution">
    <text evidence="3">The sequence shown here is derived from an EMBL/GenBank/DDBJ whole genome shotgun (WGS) entry which is preliminary data.</text>
</comment>
<comment type="catalytic activity">
    <reaction evidence="1">
        <text>O-phospho-L-seryl-[protein] + H2O = L-seryl-[protein] + phosphate</text>
        <dbReference type="Rhea" id="RHEA:20629"/>
        <dbReference type="Rhea" id="RHEA-COMP:9863"/>
        <dbReference type="Rhea" id="RHEA-COMP:11604"/>
        <dbReference type="ChEBI" id="CHEBI:15377"/>
        <dbReference type="ChEBI" id="CHEBI:29999"/>
        <dbReference type="ChEBI" id="CHEBI:43474"/>
        <dbReference type="ChEBI" id="CHEBI:83421"/>
        <dbReference type="EC" id="3.1.3.16"/>
    </reaction>
</comment>
<dbReference type="PROSITE" id="PS51746">
    <property type="entry name" value="PPM_2"/>
    <property type="match status" value="1"/>
</dbReference>
<keyword evidence="1" id="KW-0460">Magnesium</keyword>
<dbReference type="EC" id="3.1.3.16" evidence="1"/>
<accession>A0A8H6SPG7</accession>
<dbReference type="GO" id="GO:0004722">
    <property type="term" value="F:protein serine/threonine phosphatase activity"/>
    <property type="evidence" value="ECO:0007669"/>
    <property type="project" value="UniProtKB-EC"/>
</dbReference>
<dbReference type="SUPFAM" id="SSF53474">
    <property type="entry name" value="alpha/beta-Hydrolases"/>
    <property type="match status" value="1"/>
</dbReference>
<dbReference type="InterPro" id="IPR029058">
    <property type="entry name" value="AB_hydrolase_fold"/>
</dbReference>
<comment type="cofactor">
    <cofactor evidence="1">
        <name>Mg(2+)</name>
        <dbReference type="ChEBI" id="CHEBI:18420"/>
    </cofactor>
</comment>
<dbReference type="CDD" id="cd12809">
    <property type="entry name" value="Esterase_713_like-2"/>
    <property type="match status" value="1"/>
</dbReference>
<gene>
    <name evidence="3" type="ORF">MIND_00724000</name>
</gene>
<dbReference type="InterPro" id="IPR036457">
    <property type="entry name" value="PPM-type-like_dom_sf"/>
</dbReference>
<proteinExistence type="inferred from homology"/>
<sequence length="736" mass="80874">MRCYSSYAAPHPYSFHIGVSFAPKPPIRYPGERPRVPFPSDGIIGSWRNKMLSRPKKVQTKECGEDFFFHNSMRNGSGICLGVADGVTGWLESGVDPAIFSQALMYHAHRYSRSAWAGEPEVDPALDYEEREQVEGWELTPYECLDLAYGGVLREKFVEAGSSTACILSLNAQNGLLRSANLGDSGFSIIRSSSILYTQPVQTHFFNCPKQLTKLPPPSGKRFTRACVDSPREAETHRAQLCDGDIVVAYTDGFSDNVFMHEMVEICSSDPEVDDSHDAQAQSMADRLVIHARECMAAKTRVSPFERQAAREGMFFPGGVRLEYFFPQNNAQLTIQVQKPDDVTVVVALVSENQVQGSAGLAGGVPARHDATPLPYIRSTLHFELQLPTMILLFILAVAVCCVTAQQQPLGTLHRRTYLYAGQTYFPGGNSSLAANQIYAERLTPATVSQPFPLLIIHGQGMTGSNFLNTPDGRLGWADHFLSKGYELYIVDQPSRGRSAWQPTINGALLAFDTLTVESRFTAPEKHHLWPQAALHTQWPGNGSMGDPVFDAFYASTVPSINNNTEESVHVKTAGSQLLDLIGPVILMTHSQAGEYSWILGDSRPSQVKAIVALEPLGPPFINAIFPPFTPAREFGVSDIALTYDPPITSSSELSRRVLSQIPNVTCFEQAAPARRLTNLLHIPVLVVTSETSYHAQYDNCTVNYLRQAGVSVEHVQLGEAGIHGMLLSLRLSLEA</sequence>